<dbReference type="InterPro" id="IPR036770">
    <property type="entry name" value="Ankyrin_rpt-contain_sf"/>
</dbReference>
<evidence type="ECO:0000256" key="1">
    <source>
        <dbReference type="ARBA" id="ARBA00022737"/>
    </source>
</evidence>
<dbReference type="GeneID" id="9229434"/>
<dbReference type="SUPFAM" id="SSF48403">
    <property type="entry name" value="Ankyrin repeat"/>
    <property type="match status" value="1"/>
</dbReference>
<feature type="domain" description="F-box" evidence="5">
    <location>
        <begin position="47"/>
        <end position="95"/>
    </location>
</feature>
<dbReference type="InterPro" id="IPR001810">
    <property type="entry name" value="F-box_dom"/>
</dbReference>
<dbReference type="EMBL" id="DS995703">
    <property type="protein sequence ID" value="EEQ30798.1"/>
    <property type="molecule type" value="Genomic_DNA"/>
</dbReference>
<keyword evidence="1" id="KW-0677">Repeat</keyword>
<feature type="repeat" description="ANK" evidence="3">
    <location>
        <begin position="339"/>
        <end position="371"/>
    </location>
</feature>
<sequence>MVKEETEDVFLRLQEQADWHRAMGESNSESPASPLLPGDNRRKMATTPAIECLPFELIDSILSFLPVVDYYSLKLAGSRYLTGAVRSRTSLFSRDDYFKLLRQQYQHEVESPEGRARSVLAITIERGNQLVVRQHLERYKDAEDNSSERRNGRFACALHLAALYGSIDILKLLIDRANYRCRRTGSTALHFAARGGSIEAARLLIENGADVNAITFEEKTPVALALDCEHDELAQYLEGQGGWICAADALRHHPSRKLADLVWRCTDEPAAIEKPELEPTQDGRPRAFCAFFNYLSAKQDSKEYQQSTALCDAISFEVGEVISSIVDDGFHVDAICYATYDTLLHLAVKSKSEPMVELLLRHGADPARTQPRWATPFHLAVEEAEHSMIEIFVRSGISVNLADEEGNTALHSRNIEHDSYIRTLVDKLGANVNAKNHRGETPIYTAVNWECVDAAERLLVRGADVNTQDNDMLTPLMRSCKERCPEMIRLLLKHGADITLLNSNGHNAMEIAKISGITTILEHSDNAQLKAKRMTLDLIRQTRMDEDP</sequence>
<dbReference type="VEuPathDB" id="FungiDB:MCYG_03617"/>
<dbReference type="InterPro" id="IPR002110">
    <property type="entry name" value="Ankyrin_rpt"/>
</dbReference>
<keyword evidence="7" id="KW-1185">Reference proteome</keyword>
<feature type="repeat" description="ANK" evidence="3">
    <location>
        <begin position="184"/>
        <end position="216"/>
    </location>
</feature>
<gene>
    <name evidence="6" type="ORF">MCYG_03617</name>
</gene>
<keyword evidence="2 3" id="KW-0040">ANK repeat</keyword>
<dbReference type="PROSITE" id="PS50181">
    <property type="entry name" value="FBOX"/>
    <property type="match status" value="1"/>
</dbReference>
<dbReference type="PANTHER" id="PTHR24171">
    <property type="entry name" value="ANKYRIN REPEAT DOMAIN-CONTAINING PROTEIN 39-RELATED"/>
    <property type="match status" value="1"/>
</dbReference>
<dbReference type="eggNOG" id="KOG4177">
    <property type="taxonomic scope" value="Eukaryota"/>
</dbReference>
<dbReference type="SMART" id="SM00248">
    <property type="entry name" value="ANK"/>
    <property type="match status" value="8"/>
</dbReference>
<accession>C5FM76</accession>
<evidence type="ECO:0000259" key="5">
    <source>
        <dbReference type="PROSITE" id="PS50181"/>
    </source>
</evidence>
<name>C5FM76_ARTOC</name>
<evidence type="ECO:0000313" key="6">
    <source>
        <dbReference type="EMBL" id="EEQ30798.1"/>
    </source>
</evidence>
<evidence type="ECO:0000256" key="3">
    <source>
        <dbReference type="PROSITE-ProRule" id="PRU00023"/>
    </source>
</evidence>
<dbReference type="OMA" id="QSTIWIA"/>
<protein>
    <submittedName>
        <fullName evidence="6">Ankyrin repeat and SOCS box protein 3</fullName>
    </submittedName>
</protein>
<dbReference type="HOGENOM" id="CLU_039948_0_0_1"/>
<feature type="repeat" description="ANK" evidence="3">
    <location>
        <begin position="471"/>
        <end position="503"/>
    </location>
</feature>
<dbReference type="AlphaFoldDB" id="C5FM76"/>
<dbReference type="Proteomes" id="UP000002035">
    <property type="component" value="Unassembled WGS sequence"/>
</dbReference>
<feature type="region of interest" description="Disordered" evidence="4">
    <location>
        <begin position="21"/>
        <end position="41"/>
    </location>
</feature>
<dbReference type="PRINTS" id="PR01415">
    <property type="entry name" value="ANKYRIN"/>
</dbReference>
<dbReference type="OrthoDB" id="366390at2759"/>
<dbReference type="Pfam" id="PF12796">
    <property type="entry name" value="Ank_2"/>
    <property type="match status" value="3"/>
</dbReference>
<feature type="repeat" description="ANK" evidence="3">
    <location>
        <begin position="438"/>
        <end position="470"/>
    </location>
</feature>
<dbReference type="PROSITE" id="PS50297">
    <property type="entry name" value="ANK_REP_REGION"/>
    <property type="match status" value="4"/>
</dbReference>
<dbReference type="RefSeq" id="XP_002848111.1">
    <property type="nucleotide sequence ID" value="XM_002848065.1"/>
</dbReference>
<dbReference type="Gene3D" id="1.25.40.20">
    <property type="entry name" value="Ankyrin repeat-containing domain"/>
    <property type="match status" value="2"/>
</dbReference>
<dbReference type="STRING" id="554155.C5FM76"/>
<proteinExistence type="predicted"/>
<dbReference type="PROSITE" id="PS50088">
    <property type="entry name" value="ANK_REPEAT"/>
    <property type="match status" value="5"/>
</dbReference>
<evidence type="ECO:0000313" key="7">
    <source>
        <dbReference type="Proteomes" id="UP000002035"/>
    </source>
</evidence>
<feature type="repeat" description="ANK" evidence="3">
    <location>
        <begin position="372"/>
        <end position="404"/>
    </location>
</feature>
<evidence type="ECO:0000256" key="4">
    <source>
        <dbReference type="SAM" id="MobiDB-lite"/>
    </source>
</evidence>
<reference evidence="7" key="1">
    <citation type="journal article" date="2012" name="MBio">
        <title>Comparative genome analysis of Trichophyton rubrum and related dermatophytes reveals candidate genes involved in infection.</title>
        <authorList>
            <person name="Martinez D.A."/>
            <person name="Oliver B.G."/>
            <person name="Graeser Y."/>
            <person name="Goldberg J.M."/>
            <person name="Li W."/>
            <person name="Martinez-Rossi N.M."/>
            <person name="Monod M."/>
            <person name="Shelest E."/>
            <person name="Barton R.C."/>
            <person name="Birch E."/>
            <person name="Brakhage A.A."/>
            <person name="Chen Z."/>
            <person name="Gurr S.J."/>
            <person name="Heiman D."/>
            <person name="Heitman J."/>
            <person name="Kosti I."/>
            <person name="Rossi A."/>
            <person name="Saif S."/>
            <person name="Samalova M."/>
            <person name="Saunders C.W."/>
            <person name="Shea T."/>
            <person name="Summerbell R.C."/>
            <person name="Xu J."/>
            <person name="Young S."/>
            <person name="Zeng Q."/>
            <person name="Birren B.W."/>
            <person name="Cuomo C.A."/>
            <person name="White T.C."/>
        </authorList>
    </citation>
    <scope>NUCLEOTIDE SEQUENCE [LARGE SCALE GENOMIC DNA]</scope>
    <source>
        <strain evidence="7">ATCC MYA-4605 / CBS 113480</strain>
    </source>
</reference>
<organism evidence="6 7">
    <name type="scientific">Arthroderma otae (strain ATCC MYA-4605 / CBS 113480)</name>
    <name type="common">Microsporum canis</name>
    <dbReference type="NCBI Taxonomy" id="554155"/>
    <lineage>
        <taxon>Eukaryota</taxon>
        <taxon>Fungi</taxon>
        <taxon>Dikarya</taxon>
        <taxon>Ascomycota</taxon>
        <taxon>Pezizomycotina</taxon>
        <taxon>Eurotiomycetes</taxon>
        <taxon>Eurotiomycetidae</taxon>
        <taxon>Onygenales</taxon>
        <taxon>Arthrodermataceae</taxon>
        <taxon>Microsporum</taxon>
    </lineage>
</organism>
<evidence type="ECO:0000256" key="2">
    <source>
        <dbReference type="ARBA" id="ARBA00023043"/>
    </source>
</evidence>